<dbReference type="PROSITE" id="PS50093">
    <property type="entry name" value="PKD"/>
    <property type="match status" value="1"/>
</dbReference>
<dbReference type="InterPro" id="IPR000601">
    <property type="entry name" value="PKD_dom"/>
</dbReference>
<evidence type="ECO:0000256" key="1">
    <source>
        <dbReference type="ARBA" id="ARBA00004370"/>
    </source>
</evidence>
<evidence type="ECO:0000256" key="2">
    <source>
        <dbReference type="ARBA" id="ARBA00022692"/>
    </source>
</evidence>
<evidence type="ECO:0000313" key="8">
    <source>
        <dbReference type="Proteomes" id="UP001195483"/>
    </source>
</evidence>
<keyword evidence="2" id="KW-0812">Transmembrane</keyword>
<sequence>MNYALKESNIFPFIESFNLLLEIYTLDDFYVDYNKYLSLMTTLQIFVVGVAKTVEYFNEDITFLWNWGDGSTVEKSYFTVRKFFHHYAGIGDFKGNLTVTWNERIRVIPFVFHRGKLEYKVSQTTGNIALTEFNFTVIGLGRLNPNLFHYITYGDGTSEHNKLNDEDVSVFKHIYADQGIYQVTFEAKNESYMAESANIGLQIIVDNPIKFVVIETNNPIRYPPAILTLNISVPHNHLPVHNMNCELYMDDFIDWKTYNVSVPLVNSESKLMFEYTYLTLGVHDIKISCRTISSHYETNYKITVYNDCFSPIGIFDYNYSNETMAMNVSIDFNAEIGSRKEILCLDETPIYMWSIEKHLLNGSYSLVDKTVGEPNDFQIKADRFDEGLHRLNLTISFHSSQKGWYQEFTYINGVSLPVRTDFDNVGIINCLFNCYERVATRHILHVQCIYLPCKRFTTTLKWTLMTINGNQNINDEKLDQITHYGIYNKSLIIRGGSLTPGKEYKIRLNVDALEDHNRIAEYSFITNLPPFGGSCEVNPSVGFAGETVHTITCTSWVDDDNYPLYYQYLLRGGDNKTVEQVLYVGSESTSVPLYLPVGDRYNFYQSLIEVRITDSFGDYAEVMLFVTFLVVEVPLPSANTNTTTDCLINLTFPSKTVQEIKNAESPFDIVSSYLKTMQRNLNISNSSREYSKNLRHIQSVSSNIALIPLPYQGISLDPEEISFIGFAKDRYGQEVPFDWNKYWLNFLTPPDLRQRVGLTSVLLVVNMFQKNK</sequence>
<dbReference type="InterPro" id="IPR002859">
    <property type="entry name" value="PKD/REJ-like"/>
</dbReference>
<dbReference type="PANTHER" id="PTHR46730:SF1">
    <property type="entry name" value="PLAT DOMAIN-CONTAINING PROTEIN"/>
    <property type="match status" value="1"/>
</dbReference>
<keyword evidence="4" id="KW-1133">Transmembrane helix</keyword>
<dbReference type="InterPro" id="IPR035986">
    <property type="entry name" value="PKD_dom_sf"/>
</dbReference>
<proteinExistence type="predicted"/>
<name>A0AAE0WEI4_9BIVA</name>
<dbReference type="SUPFAM" id="SSF49299">
    <property type="entry name" value="PKD domain"/>
    <property type="match status" value="1"/>
</dbReference>
<comment type="caution">
    <text evidence="7">The sequence shown here is derived from an EMBL/GenBank/DDBJ whole genome shotgun (WGS) entry which is preliminary data.</text>
</comment>
<keyword evidence="3" id="KW-0677">Repeat</keyword>
<dbReference type="PANTHER" id="PTHR46730">
    <property type="entry name" value="POLYCYSTIN-1"/>
    <property type="match status" value="1"/>
</dbReference>
<evidence type="ECO:0000256" key="5">
    <source>
        <dbReference type="ARBA" id="ARBA00023136"/>
    </source>
</evidence>
<reference evidence="7" key="2">
    <citation type="journal article" date="2021" name="Genome Biol. Evol.">
        <title>Developing a high-quality reference genome for a parasitic bivalve with doubly uniparental inheritance (Bivalvia: Unionida).</title>
        <authorList>
            <person name="Smith C.H."/>
        </authorList>
    </citation>
    <scope>NUCLEOTIDE SEQUENCE</scope>
    <source>
        <strain evidence="7">CHS0354</strain>
        <tissue evidence="7">Mantle</tissue>
    </source>
</reference>
<evidence type="ECO:0000256" key="3">
    <source>
        <dbReference type="ARBA" id="ARBA00022737"/>
    </source>
</evidence>
<dbReference type="GO" id="GO:0005261">
    <property type="term" value="F:monoatomic cation channel activity"/>
    <property type="evidence" value="ECO:0007669"/>
    <property type="project" value="TreeGrafter"/>
</dbReference>
<protein>
    <recommendedName>
        <fullName evidence="6">PKD domain-containing protein</fullName>
    </recommendedName>
</protein>
<keyword evidence="8" id="KW-1185">Reference proteome</keyword>
<dbReference type="GO" id="GO:0006816">
    <property type="term" value="P:calcium ion transport"/>
    <property type="evidence" value="ECO:0007669"/>
    <property type="project" value="TreeGrafter"/>
</dbReference>
<dbReference type="AlphaFoldDB" id="A0AAE0WEI4"/>
<organism evidence="7 8">
    <name type="scientific">Potamilus streckersoni</name>
    <dbReference type="NCBI Taxonomy" id="2493646"/>
    <lineage>
        <taxon>Eukaryota</taxon>
        <taxon>Metazoa</taxon>
        <taxon>Spiralia</taxon>
        <taxon>Lophotrochozoa</taxon>
        <taxon>Mollusca</taxon>
        <taxon>Bivalvia</taxon>
        <taxon>Autobranchia</taxon>
        <taxon>Heteroconchia</taxon>
        <taxon>Palaeoheterodonta</taxon>
        <taxon>Unionida</taxon>
        <taxon>Unionoidea</taxon>
        <taxon>Unionidae</taxon>
        <taxon>Ambleminae</taxon>
        <taxon>Lampsilini</taxon>
        <taxon>Potamilus</taxon>
    </lineage>
</organism>
<dbReference type="EMBL" id="JAEAOA010001692">
    <property type="protein sequence ID" value="KAK3610667.1"/>
    <property type="molecule type" value="Genomic_DNA"/>
</dbReference>
<evidence type="ECO:0000313" key="7">
    <source>
        <dbReference type="EMBL" id="KAK3610667.1"/>
    </source>
</evidence>
<keyword evidence="5" id="KW-0472">Membrane</keyword>
<gene>
    <name evidence="7" type="ORF">CHS0354_028049</name>
</gene>
<reference evidence="7" key="1">
    <citation type="journal article" date="2021" name="Genome Biol. Evol.">
        <title>A High-Quality Reference Genome for a Parasitic Bivalve with Doubly Uniparental Inheritance (Bivalvia: Unionida).</title>
        <authorList>
            <person name="Smith C.H."/>
        </authorList>
    </citation>
    <scope>NUCLEOTIDE SEQUENCE</scope>
    <source>
        <strain evidence="7">CHS0354</strain>
    </source>
</reference>
<comment type="subcellular location">
    <subcellularLocation>
        <location evidence="1">Membrane</location>
    </subcellularLocation>
</comment>
<reference evidence="7" key="3">
    <citation type="submission" date="2023-05" db="EMBL/GenBank/DDBJ databases">
        <authorList>
            <person name="Smith C.H."/>
        </authorList>
    </citation>
    <scope>NUCLEOTIDE SEQUENCE</scope>
    <source>
        <strain evidence="7">CHS0354</strain>
        <tissue evidence="7">Mantle</tissue>
    </source>
</reference>
<dbReference type="GO" id="GO:0005886">
    <property type="term" value="C:plasma membrane"/>
    <property type="evidence" value="ECO:0007669"/>
    <property type="project" value="TreeGrafter"/>
</dbReference>
<dbReference type="Proteomes" id="UP001195483">
    <property type="component" value="Unassembled WGS sequence"/>
</dbReference>
<feature type="domain" description="PKD" evidence="6">
    <location>
        <begin position="59"/>
        <end position="100"/>
    </location>
</feature>
<evidence type="ECO:0000256" key="4">
    <source>
        <dbReference type="ARBA" id="ARBA00022989"/>
    </source>
</evidence>
<dbReference type="Pfam" id="PF02010">
    <property type="entry name" value="REJ"/>
    <property type="match status" value="1"/>
</dbReference>
<evidence type="ECO:0000259" key="6">
    <source>
        <dbReference type="PROSITE" id="PS50093"/>
    </source>
</evidence>
<accession>A0AAE0WEI4</accession>